<dbReference type="InterPro" id="IPR001128">
    <property type="entry name" value="Cyt_P450"/>
</dbReference>
<sequence length="442" mass="51433">MPPKDPIIGFLSGHILGLSKRLDYFLHCHREYGDFVHLKIASLNVLMVSDPEAVNYVLKKNTKNYTKNTPAYKVVESVTGKGVFTQSEKPWLKLRKVSQPFFSNKQTENWERIVESVCADFLENCKEISTKGDEVNFSPKMTQYALRVLGETIFDKDLGEHVEVFDQHLGKLIDITNKVITQKLSLNLISKMKQKREFKLAVENLERLITTFIEEAKTKEHNPERNMIHAFLDAPFEVDHQFLLDQVKTMIFAGHETTSTVLSWALHFLSIHPEWQERLCKEIEEVFSDGDIRASKLDELVELEMFTNETMRLYPPAWSFARRALEDDDILGHQIKKGDVVSISPYLLHHDERYWEDPFIFNPMRFTREETEKRHPVSFLPFGLGPRACIGEKLSRMEMKMLLSTLIRNFRLIPSKKVEVVMEQVLTLRPLNGVHLSLEKRD</sequence>
<evidence type="ECO:0000256" key="3">
    <source>
        <dbReference type="ARBA" id="ARBA00022723"/>
    </source>
</evidence>
<dbReference type="PRINTS" id="PR00463">
    <property type="entry name" value="EP450I"/>
</dbReference>
<dbReference type="InterPro" id="IPR050196">
    <property type="entry name" value="Cytochrome_P450_Monoox"/>
</dbReference>
<dbReference type="GO" id="GO:0016705">
    <property type="term" value="F:oxidoreductase activity, acting on paired donors, with incorporation or reduction of molecular oxygen"/>
    <property type="evidence" value="ECO:0007669"/>
    <property type="project" value="InterPro"/>
</dbReference>
<reference evidence="10" key="1">
    <citation type="journal article" date="2017" name="Proc. Natl. Acad. Sci. U.S.A.">
        <title>Simulation of Deepwater Horizon oil plume reveals substrate specialization within a complex community of hydrocarbon-degraders.</title>
        <authorList>
            <person name="Hu P."/>
            <person name="Dubinsky E.A."/>
            <person name="Probst A.J."/>
            <person name="Wang J."/>
            <person name="Sieber C.M.K."/>
            <person name="Tom L.M."/>
            <person name="Gardinali P."/>
            <person name="Banfield J.F."/>
            <person name="Atlas R.M."/>
            <person name="Andersen G.L."/>
        </authorList>
    </citation>
    <scope>NUCLEOTIDE SEQUENCE [LARGE SCALE GENOMIC DNA]</scope>
</reference>
<accession>A0A1Y5F4R8</accession>
<feature type="binding site" description="axial binding residue" evidence="7">
    <location>
        <position position="389"/>
    </location>
    <ligand>
        <name>heme</name>
        <dbReference type="ChEBI" id="CHEBI:30413"/>
    </ligand>
    <ligandPart>
        <name>Fe</name>
        <dbReference type="ChEBI" id="CHEBI:18248"/>
    </ligandPart>
</feature>
<organism evidence="9 10">
    <name type="scientific">Halobacteriovorax marinus</name>
    <dbReference type="NCBI Taxonomy" id="97084"/>
    <lineage>
        <taxon>Bacteria</taxon>
        <taxon>Pseudomonadati</taxon>
        <taxon>Bdellovibrionota</taxon>
        <taxon>Bacteriovoracia</taxon>
        <taxon>Bacteriovoracales</taxon>
        <taxon>Halobacteriovoraceae</taxon>
        <taxon>Halobacteriovorax</taxon>
    </lineage>
</organism>
<dbReference type="InterPro" id="IPR017972">
    <property type="entry name" value="Cyt_P450_CS"/>
</dbReference>
<keyword evidence="2 7" id="KW-0349">Heme</keyword>
<dbReference type="InterPro" id="IPR002401">
    <property type="entry name" value="Cyt_P450_E_grp-I"/>
</dbReference>
<dbReference type="AlphaFoldDB" id="A0A1Y5F4R8"/>
<dbReference type="Proteomes" id="UP000196531">
    <property type="component" value="Unassembled WGS sequence"/>
</dbReference>
<comment type="cofactor">
    <cofactor evidence="7">
        <name>heme</name>
        <dbReference type="ChEBI" id="CHEBI:30413"/>
    </cofactor>
</comment>
<evidence type="ECO:0000256" key="7">
    <source>
        <dbReference type="PIRSR" id="PIRSR602401-1"/>
    </source>
</evidence>
<dbReference type="Gene3D" id="1.10.630.10">
    <property type="entry name" value="Cytochrome P450"/>
    <property type="match status" value="1"/>
</dbReference>
<dbReference type="Pfam" id="PF00067">
    <property type="entry name" value="p450"/>
    <property type="match status" value="1"/>
</dbReference>
<evidence type="ECO:0008006" key="11">
    <source>
        <dbReference type="Google" id="ProtNLM"/>
    </source>
</evidence>
<dbReference type="InterPro" id="IPR036396">
    <property type="entry name" value="Cyt_P450_sf"/>
</dbReference>
<dbReference type="PANTHER" id="PTHR24291:SF50">
    <property type="entry name" value="BIFUNCTIONAL ALBAFLAVENONE MONOOXYGENASE_TERPENE SYNTHASE"/>
    <property type="match status" value="1"/>
</dbReference>
<comment type="similarity">
    <text evidence="1 8">Belongs to the cytochrome P450 family.</text>
</comment>
<dbReference type="SUPFAM" id="SSF48264">
    <property type="entry name" value="Cytochrome P450"/>
    <property type="match status" value="1"/>
</dbReference>
<protein>
    <recommendedName>
        <fullName evidence="11">Cytochrome P450</fullName>
    </recommendedName>
</protein>
<dbReference type="PANTHER" id="PTHR24291">
    <property type="entry name" value="CYTOCHROME P450 FAMILY 4"/>
    <property type="match status" value="1"/>
</dbReference>
<keyword evidence="3 7" id="KW-0479">Metal-binding</keyword>
<evidence type="ECO:0000256" key="4">
    <source>
        <dbReference type="ARBA" id="ARBA00023002"/>
    </source>
</evidence>
<keyword evidence="6 8" id="KW-0503">Monooxygenase</keyword>
<dbReference type="GO" id="GO:0005506">
    <property type="term" value="F:iron ion binding"/>
    <property type="evidence" value="ECO:0007669"/>
    <property type="project" value="InterPro"/>
</dbReference>
<dbReference type="GO" id="GO:0020037">
    <property type="term" value="F:heme binding"/>
    <property type="evidence" value="ECO:0007669"/>
    <property type="project" value="InterPro"/>
</dbReference>
<gene>
    <name evidence="9" type="ORF">A9Q84_16245</name>
</gene>
<dbReference type="EMBL" id="MAAO01000008">
    <property type="protein sequence ID" value="OUR95385.1"/>
    <property type="molecule type" value="Genomic_DNA"/>
</dbReference>
<proteinExistence type="inferred from homology"/>
<keyword evidence="5 7" id="KW-0408">Iron</keyword>
<dbReference type="PROSITE" id="PS00086">
    <property type="entry name" value="CYTOCHROME_P450"/>
    <property type="match status" value="1"/>
</dbReference>
<comment type="caution">
    <text evidence="9">The sequence shown here is derived from an EMBL/GenBank/DDBJ whole genome shotgun (WGS) entry which is preliminary data.</text>
</comment>
<evidence type="ECO:0000313" key="10">
    <source>
        <dbReference type="Proteomes" id="UP000196531"/>
    </source>
</evidence>
<evidence type="ECO:0000256" key="2">
    <source>
        <dbReference type="ARBA" id="ARBA00022617"/>
    </source>
</evidence>
<keyword evidence="4 8" id="KW-0560">Oxidoreductase</keyword>
<evidence type="ECO:0000313" key="9">
    <source>
        <dbReference type="EMBL" id="OUR95385.1"/>
    </source>
</evidence>
<evidence type="ECO:0000256" key="6">
    <source>
        <dbReference type="ARBA" id="ARBA00023033"/>
    </source>
</evidence>
<evidence type="ECO:0000256" key="8">
    <source>
        <dbReference type="RuleBase" id="RU000461"/>
    </source>
</evidence>
<evidence type="ECO:0000256" key="5">
    <source>
        <dbReference type="ARBA" id="ARBA00023004"/>
    </source>
</evidence>
<evidence type="ECO:0000256" key="1">
    <source>
        <dbReference type="ARBA" id="ARBA00010617"/>
    </source>
</evidence>
<dbReference type="GO" id="GO:0004497">
    <property type="term" value="F:monooxygenase activity"/>
    <property type="evidence" value="ECO:0007669"/>
    <property type="project" value="UniProtKB-KW"/>
</dbReference>
<name>A0A1Y5F4R8_9BACT</name>
<dbReference type="PRINTS" id="PR00385">
    <property type="entry name" value="P450"/>
</dbReference>